<dbReference type="RefSeq" id="WP_376810815.1">
    <property type="nucleotide sequence ID" value="NZ_JBHTAC010000083.1"/>
</dbReference>
<dbReference type="PANTHER" id="PTHR47691">
    <property type="entry name" value="REGULATOR-RELATED"/>
    <property type="match status" value="1"/>
</dbReference>
<comment type="similarity">
    <text evidence="1">Belongs to the AfsR/DnrI/RedD regulatory family.</text>
</comment>
<evidence type="ECO:0000256" key="3">
    <source>
        <dbReference type="PROSITE-ProRule" id="PRU01091"/>
    </source>
</evidence>
<proteinExistence type="inferred from homology"/>
<protein>
    <submittedName>
        <fullName evidence="5">BTAD domain-containing putative transcriptional regulator</fullName>
    </submittedName>
</protein>
<feature type="domain" description="OmpR/PhoB-type" evidence="4">
    <location>
        <begin position="1"/>
        <end position="99"/>
    </location>
</feature>
<dbReference type="PRINTS" id="PR00364">
    <property type="entry name" value="DISEASERSIST"/>
</dbReference>
<name>A0ABW2H7C1_9ACTN</name>
<dbReference type="InterPro" id="IPR001867">
    <property type="entry name" value="OmpR/PhoB-type_DNA-bd"/>
</dbReference>
<dbReference type="InterPro" id="IPR027417">
    <property type="entry name" value="P-loop_NTPase"/>
</dbReference>
<evidence type="ECO:0000313" key="5">
    <source>
        <dbReference type="EMBL" id="MFC7248150.1"/>
    </source>
</evidence>
<dbReference type="SMART" id="SM00028">
    <property type="entry name" value="TPR"/>
    <property type="match status" value="3"/>
</dbReference>
<dbReference type="Gene3D" id="1.25.40.10">
    <property type="entry name" value="Tetratricopeptide repeat domain"/>
    <property type="match status" value="2"/>
</dbReference>
<organism evidence="5 6">
    <name type="scientific">Catellatospora aurea</name>
    <dbReference type="NCBI Taxonomy" id="1337874"/>
    <lineage>
        <taxon>Bacteria</taxon>
        <taxon>Bacillati</taxon>
        <taxon>Actinomycetota</taxon>
        <taxon>Actinomycetes</taxon>
        <taxon>Micromonosporales</taxon>
        <taxon>Micromonosporaceae</taxon>
        <taxon>Catellatospora</taxon>
    </lineage>
</organism>
<gene>
    <name evidence="5" type="ORF">ACFQO7_37305</name>
</gene>
<dbReference type="Pfam" id="PF13401">
    <property type="entry name" value="AAA_22"/>
    <property type="match status" value="1"/>
</dbReference>
<dbReference type="Proteomes" id="UP001596392">
    <property type="component" value="Unassembled WGS sequence"/>
</dbReference>
<dbReference type="InterPro" id="IPR049945">
    <property type="entry name" value="AAA_22"/>
</dbReference>
<evidence type="ECO:0000313" key="6">
    <source>
        <dbReference type="Proteomes" id="UP001596392"/>
    </source>
</evidence>
<dbReference type="PROSITE" id="PS51755">
    <property type="entry name" value="OMPR_PHOB"/>
    <property type="match status" value="1"/>
</dbReference>
<sequence>MRVGILGPLEVSLAGQPVEVAGARLRALLIRLAVDAGRTVPISALADALWGEALPADPANAVQTLVSRLRRALPEGTVSFGPGGYRLETAPDAVDALRFEDLARRGRAALTAGRYEEAAGLLGQASALWRGDALVEVADAGSAVAAAARWEELRLLAAEDRIEAELAVAAPDRVVPELERLAADQPLRERPRGLLIRALHASGRTADALAAYEDFRCRLADELGVDPSADLRRLRLAVLRDEPSARIPPALAGGTVAPPVQASAGLAGGDVALFPPARGEACPAALAGGAAPLGVAGSGPQSRRDNLRVALTSFVGRAEELDRITQLLAAGRLVTLVGPGGAGKTRLAITAAARQRADDPALRVCLVELAPVTDPLTLVQALLGALDLRESAYLDNGQPALPRDAMTRLVDALSAEDVLLVLDNCEHLVEPVAALAEELLTRCPRLRALATTREPLNILGEALCPVSPLALPEQAADVDGALAYPVVQLLRDRAAAVRPGFTVTGDNVADVVEICRRLDGMPLAIELAAARLRHMSPAHLADRLGDRFLLLTGGSRTAMARHRTLRAVVAWSWDLLLEPERVLAERLAVFPAGATRDSAAGVCADRLVPADEIGDLLDALVDKSLLQVAGDGEPRYRMLDTIREYGLERLADSGELPRVRAAHTAYFLGLAEQAEPHLRTAEQLHWIGLLSAERDNLLAALHAAVDAGDADTAVRLVAGLGLYWTVLGANAEAASWLGQALAVPGESPGPQRALASAFYLINKAGSDEPGDGTELIKEIGRVASSLDPAWDHPLLALLEPVTALLTDDTEAGLASIERRLAHPDPWVRAMLRMSRAFIADNDGDGDGMYADLLAAVEEFRRVGERGGLSMALTALGEAKSNRGDFDGAVAAITESIALARELSGTDDTEHQRVRLAIVRGHRGETEAAEQVLREIAEHGSTRYACGARLGLGDLARHRGDLDAARGQYRQALVQLTDAVMASPQFRSLILTSQAHLSVEVGNFDEAAACLVEAYASALAVKDMPVVARVGVGVADVWRARGDRVRAARVLGAVDALRGSRDLASPDVLRLTAWLAADTSLTTPFTEGRLLDRAACLDAVDPHHLC</sequence>
<dbReference type="SUPFAM" id="SSF46894">
    <property type="entry name" value="C-terminal effector domain of the bipartite response regulators"/>
    <property type="match status" value="1"/>
</dbReference>
<comment type="caution">
    <text evidence="5">The sequence shown here is derived from an EMBL/GenBank/DDBJ whole genome shotgun (WGS) entry which is preliminary data.</text>
</comment>
<dbReference type="EMBL" id="JBHTAC010000083">
    <property type="protein sequence ID" value="MFC7248150.1"/>
    <property type="molecule type" value="Genomic_DNA"/>
</dbReference>
<dbReference type="SMART" id="SM01043">
    <property type="entry name" value="BTAD"/>
    <property type="match status" value="1"/>
</dbReference>
<dbReference type="CDD" id="cd15831">
    <property type="entry name" value="BTAD"/>
    <property type="match status" value="1"/>
</dbReference>
<evidence type="ECO:0000259" key="4">
    <source>
        <dbReference type="PROSITE" id="PS51755"/>
    </source>
</evidence>
<dbReference type="Gene3D" id="3.40.50.300">
    <property type="entry name" value="P-loop containing nucleotide triphosphate hydrolases"/>
    <property type="match status" value="1"/>
</dbReference>
<reference evidence="6" key="1">
    <citation type="journal article" date="2019" name="Int. J. Syst. Evol. Microbiol.">
        <title>The Global Catalogue of Microorganisms (GCM) 10K type strain sequencing project: providing services to taxonomists for standard genome sequencing and annotation.</title>
        <authorList>
            <consortium name="The Broad Institute Genomics Platform"/>
            <consortium name="The Broad Institute Genome Sequencing Center for Infectious Disease"/>
            <person name="Wu L."/>
            <person name="Ma J."/>
        </authorList>
    </citation>
    <scope>NUCLEOTIDE SEQUENCE [LARGE SCALE GENOMIC DNA]</scope>
    <source>
        <strain evidence="6">CGMCC 1.9106</strain>
    </source>
</reference>
<dbReference type="Pfam" id="PF03704">
    <property type="entry name" value="BTAD"/>
    <property type="match status" value="1"/>
</dbReference>
<evidence type="ECO:0000256" key="2">
    <source>
        <dbReference type="ARBA" id="ARBA00023125"/>
    </source>
</evidence>
<evidence type="ECO:0000256" key="1">
    <source>
        <dbReference type="ARBA" id="ARBA00005820"/>
    </source>
</evidence>
<dbReference type="InterPro" id="IPR016032">
    <property type="entry name" value="Sig_transdc_resp-reg_C-effctor"/>
</dbReference>
<dbReference type="InterPro" id="IPR036388">
    <property type="entry name" value="WH-like_DNA-bd_sf"/>
</dbReference>
<dbReference type="InterPro" id="IPR019734">
    <property type="entry name" value="TPR_rpt"/>
</dbReference>
<feature type="DNA-binding region" description="OmpR/PhoB-type" evidence="3">
    <location>
        <begin position="1"/>
        <end position="99"/>
    </location>
</feature>
<dbReference type="InterPro" id="IPR058852">
    <property type="entry name" value="HTH_77"/>
</dbReference>
<keyword evidence="6" id="KW-1185">Reference proteome</keyword>
<dbReference type="Gene3D" id="1.10.10.10">
    <property type="entry name" value="Winged helix-like DNA-binding domain superfamily/Winged helix DNA-binding domain"/>
    <property type="match status" value="1"/>
</dbReference>
<dbReference type="SUPFAM" id="SSF48452">
    <property type="entry name" value="TPR-like"/>
    <property type="match status" value="2"/>
</dbReference>
<dbReference type="SMART" id="SM00862">
    <property type="entry name" value="Trans_reg_C"/>
    <property type="match status" value="1"/>
</dbReference>
<dbReference type="PANTHER" id="PTHR47691:SF3">
    <property type="entry name" value="HTH-TYPE TRANSCRIPTIONAL REGULATOR RV0890C-RELATED"/>
    <property type="match status" value="1"/>
</dbReference>
<dbReference type="InterPro" id="IPR005158">
    <property type="entry name" value="BTAD"/>
</dbReference>
<dbReference type="SUPFAM" id="SSF52540">
    <property type="entry name" value="P-loop containing nucleoside triphosphate hydrolases"/>
    <property type="match status" value="1"/>
</dbReference>
<accession>A0ABW2H7C1</accession>
<dbReference type="Pfam" id="PF25872">
    <property type="entry name" value="HTH_77"/>
    <property type="match status" value="1"/>
</dbReference>
<keyword evidence="2 3" id="KW-0238">DNA-binding</keyword>
<dbReference type="InterPro" id="IPR011990">
    <property type="entry name" value="TPR-like_helical_dom_sf"/>
</dbReference>